<evidence type="ECO:0000313" key="4">
    <source>
        <dbReference type="EMBL" id="GFZ81776.1"/>
    </source>
</evidence>
<reference evidence="4 5" key="1">
    <citation type="journal article" date="2014" name="Int. J. Syst. Evol. Microbiol.">
        <title>Complete genome sequence of Corynebacterium casei LMG S-19264T (=DSM 44701T), isolated from a smear-ripened cheese.</title>
        <authorList>
            <consortium name="US DOE Joint Genome Institute (JGI-PGF)"/>
            <person name="Walter F."/>
            <person name="Albersmeier A."/>
            <person name="Kalinowski J."/>
            <person name="Ruckert C."/>
        </authorList>
    </citation>
    <scope>NUCLEOTIDE SEQUENCE [LARGE SCALE GENOMIC DNA]</scope>
    <source>
        <strain evidence="4 5">CGMCC 1.15295</strain>
    </source>
</reference>
<dbReference type="InterPro" id="IPR008756">
    <property type="entry name" value="Peptidase_M56"/>
</dbReference>
<dbReference type="AlphaFoldDB" id="A0A8J2XG30"/>
<keyword evidence="2" id="KW-1133">Transmembrane helix</keyword>
<feature type="transmembrane region" description="Helical" evidence="2">
    <location>
        <begin position="20"/>
        <end position="40"/>
    </location>
</feature>
<evidence type="ECO:0000256" key="2">
    <source>
        <dbReference type="SAM" id="Phobius"/>
    </source>
</evidence>
<dbReference type="CDD" id="cd07341">
    <property type="entry name" value="M56_BlaR1_MecR1_like"/>
    <property type="match status" value="1"/>
</dbReference>
<dbReference type="Proteomes" id="UP000598120">
    <property type="component" value="Unassembled WGS sequence"/>
</dbReference>
<evidence type="ECO:0000313" key="5">
    <source>
        <dbReference type="Proteomes" id="UP000598120"/>
    </source>
</evidence>
<organism evidence="4 5">
    <name type="scientific">Aquaticitalea lipolytica</name>
    <dbReference type="NCBI Taxonomy" id="1247562"/>
    <lineage>
        <taxon>Bacteria</taxon>
        <taxon>Pseudomonadati</taxon>
        <taxon>Bacteroidota</taxon>
        <taxon>Flavobacteriia</taxon>
        <taxon>Flavobacteriales</taxon>
        <taxon>Flavobacteriaceae</taxon>
        <taxon>Aquaticitalea</taxon>
    </lineage>
</organism>
<feature type="transmembrane region" description="Helical" evidence="2">
    <location>
        <begin position="248"/>
        <end position="266"/>
    </location>
</feature>
<feature type="transmembrane region" description="Helical" evidence="2">
    <location>
        <begin position="76"/>
        <end position="98"/>
    </location>
</feature>
<dbReference type="EMBL" id="BMIC01000001">
    <property type="protein sequence ID" value="GFZ81776.1"/>
    <property type="molecule type" value="Genomic_DNA"/>
</dbReference>
<dbReference type="InterPro" id="IPR052173">
    <property type="entry name" value="Beta-lactam_resp_regulator"/>
</dbReference>
<accession>A0A8J2XG30</accession>
<evidence type="ECO:0000256" key="1">
    <source>
        <dbReference type="SAM" id="MobiDB-lite"/>
    </source>
</evidence>
<proteinExistence type="predicted"/>
<dbReference type="PANTHER" id="PTHR34978:SF3">
    <property type="entry name" value="SLR0241 PROTEIN"/>
    <property type="match status" value="1"/>
</dbReference>
<name>A0A8J2XG30_9FLAO</name>
<comment type="caution">
    <text evidence="4">The sequence shown here is derived from an EMBL/GenBank/DDBJ whole genome shotgun (WGS) entry which is preliminary data.</text>
</comment>
<feature type="compositionally biased region" description="Pro residues" evidence="1">
    <location>
        <begin position="417"/>
        <end position="426"/>
    </location>
</feature>
<dbReference type="PANTHER" id="PTHR34978">
    <property type="entry name" value="POSSIBLE SENSOR-TRANSDUCER PROTEIN BLAR"/>
    <property type="match status" value="1"/>
</dbReference>
<evidence type="ECO:0000259" key="3">
    <source>
        <dbReference type="Pfam" id="PF05569"/>
    </source>
</evidence>
<dbReference type="Pfam" id="PF05569">
    <property type="entry name" value="Peptidase_M56"/>
    <property type="match status" value="1"/>
</dbReference>
<keyword evidence="5" id="KW-1185">Reference proteome</keyword>
<sequence>MAFYKLFLERETMHQLKRFYLLFALVLSIGFPLITFTQFVEPVTITQNFTNAQQIVFEHEAIEQTSLWDYLPQLLWTVYGIGVLIFSLKFVLNLNVIFKKIHCNPKLKAHRYINVLLNDEVTPHTFFNYIFLNKYKYESQQIPQEVFIHEQTHAEQKHSLDILFIELLQILFWFNPLLYFIKRDIKLNHEFLADKAVLLNGIQPSQYQQLLLAFSSNAAEPQLANAINYSSIKKRFTIMKTQTSKQKMWLRSLLLLPLVALTLYGFSERKEVVNGEILTSLEIIETLDLFLNENGELLLNDKVVTLLEIKNLFQQNKNLQVSVKIYPDANKEIKDNIFSDLRTIGIKKITICTSQVDEFLNQQKATPEEVAEYNKLAKKYNAQPKEKRVVKLDDLKRLEYIYNKMSKDQKASSEPFPDCPPPPPAPKVIKGKELPPPPPIPADATPTQKKKMQNAVDDYNNKVPPPPPPPAPKSPLDHVIEMAKKGASFYYEGKSISSDEAISLLKKNDKLNISTKESNSKQPKVYITTKPIVIKN</sequence>
<keyword evidence="2" id="KW-0812">Transmembrane</keyword>
<keyword evidence="2" id="KW-0472">Membrane</keyword>
<feature type="domain" description="Peptidase M56" evidence="3">
    <location>
        <begin position="131"/>
        <end position="237"/>
    </location>
</feature>
<feature type="compositionally biased region" description="Pro residues" evidence="1">
    <location>
        <begin position="463"/>
        <end position="473"/>
    </location>
</feature>
<protein>
    <recommendedName>
        <fullName evidence="3">Peptidase M56 domain-containing protein</fullName>
    </recommendedName>
</protein>
<gene>
    <name evidence="4" type="ORF">GCM10011531_10100</name>
</gene>
<feature type="region of interest" description="Disordered" evidence="1">
    <location>
        <begin position="406"/>
        <end position="476"/>
    </location>
</feature>